<sequence length="56" mass="6766">MFALAHSNSPTERSRACVFRKEINALYMGILSILIEQMNLWMNWHCFYELKERKDE</sequence>
<accession>A0A8S5SKC6</accession>
<protein>
    <submittedName>
        <fullName evidence="1">Uncharacterized protein</fullName>
    </submittedName>
</protein>
<dbReference type="EMBL" id="BK032616">
    <property type="protein sequence ID" value="DAF51473.1"/>
    <property type="molecule type" value="Genomic_DNA"/>
</dbReference>
<reference evidence="1" key="1">
    <citation type="journal article" date="2021" name="Proc. Natl. Acad. Sci. U.S.A.">
        <title>A Catalog of Tens of Thousands of Viruses from Human Metagenomes Reveals Hidden Associations with Chronic Diseases.</title>
        <authorList>
            <person name="Tisza M.J."/>
            <person name="Buck C.B."/>
        </authorList>
    </citation>
    <scope>NUCLEOTIDE SEQUENCE</scope>
    <source>
        <strain evidence="1">CtrCN24</strain>
    </source>
</reference>
<name>A0A8S5SKC6_9CAUD</name>
<evidence type="ECO:0000313" key="1">
    <source>
        <dbReference type="EMBL" id="DAF51473.1"/>
    </source>
</evidence>
<organism evidence="1">
    <name type="scientific">Siphoviridae sp. ctrCN24</name>
    <dbReference type="NCBI Taxonomy" id="2827953"/>
    <lineage>
        <taxon>Viruses</taxon>
        <taxon>Duplodnaviria</taxon>
        <taxon>Heunggongvirae</taxon>
        <taxon>Uroviricota</taxon>
        <taxon>Caudoviricetes</taxon>
    </lineage>
</organism>
<proteinExistence type="predicted"/>